<keyword evidence="1" id="KW-0862">Zinc</keyword>
<evidence type="ECO:0000259" key="2">
    <source>
        <dbReference type="PROSITE" id="PS50158"/>
    </source>
</evidence>
<dbReference type="PROSITE" id="PS50158">
    <property type="entry name" value="ZF_CCHC"/>
    <property type="match status" value="1"/>
</dbReference>
<dbReference type="EMBL" id="KV440977">
    <property type="protein sequence ID" value="OAD75727.1"/>
    <property type="molecule type" value="Genomic_DNA"/>
</dbReference>
<sequence>MNPGERHQENFDKKTLSQFEIEERVQDLLPKELVNDYKKNRCVPHIPEEQRLKNTPAREQKWSELAKKLAATLTGKNKELEEMAPQTATVTAEAIAAAVAEAMKAITAQQESRAERIKQPDCFRGERSAAVVDGWLHAVECYTNGLQLGYQNNYASVPPPQQYQQQYQPQYQQQQYQYSGPEPMDLDAINNRHSNYQSRPPPRRTNATCHWCGDSGHFKRNCRDRLAAIKKLDEERLKKQGFCEAQP</sequence>
<organism evidence="3 4">
    <name type="scientific">Phycomyces blakesleeanus (strain ATCC 8743b / DSM 1359 / FGSC 10004 / NBRC 33097 / NRRL 1555)</name>
    <dbReference type="NCBI Taxonomy" id="763407"/>
    <lineage>
        <taxon>Eukaryota</taxon>
        <taxon>Fungi</taxon>
        <taxon>Fungi incertae sedis</taxon>
        <taxon>Mucoromycota</taxon>
        <taxon>Mucoromycotina</taxon>
        <taxon>Mucoromycetes</taxon>
        <taxon>Mucorales</taxon>
        <taxon>Phycomycetaceae</taxon>
        <taxon>Phycomyces</taxon>
    </lineage>
</organism>
<evidence type="ECO:0000313" key="4">
    <source>
        <dbReference type="Proteomes" id="UP000077315"/>
    </source>
</evidence>
<dbReference type="InParanoid" id="A0A162PT33"/>
<evidence type="ECO:0000256" key="1">
    <source>
        <dbReference type="PROSITE-ProRule" id="PRU00047"/>
    </source>
</evidence>
<protein>
    <submittedName>
        <fullName evidence="3">CCHC-type zinc finger transcription factor</fullName>
    </submittedName>
</protein>
<dbReference type="SUPFAM" id="SSF57756">
    <property type="entry name" value="Retrovirus zinc finger-like domains"/>
    <property type="match status" value="1"/>
</dbReference>
<dbReference type="GeneID" id="28996448"/>
<feature type="domain" description="CCHC-type" evidence="2">
    <location>
        <begin position="209"/>
        <end position="224"/>
    </location>
</feature>
<dbReference type="InterPro" id="IPR036875">
    <property type="entry name" value="Znf_CCHC_sf"/>
</dbReference>
<proteinExistence type="predicted"/>
<keyword evidence="4" id="KW-1185">Reference proteome</keyword>
<accession>A0A162PT33</accession>
<dbReference type="Proteomes" id="UP000077315">
    <property type="component" value="Unassembled WGS sequence"/>
</dbReference>
<evidence type="ECO:0000313" key="3">
    <source>
        <dbReference type="EMBL" id="OAD75727.1"/>
    </source>
</evidence>
<name>A0A162PT33_PHYB8</name>
<dbReference type="VEuPathDB" id="FungiDB:PHYBLDRAFT_166953"/>
<keyword evidence="1" id="KW-0863">Zinc-finger</keyword>
<keyword evidence="1" id="KW-0479">Metal-binding</keyword>
<reference evidence="4" key="1">
    <citation type="submission" date="2015-06" db="EMBL/GenBank/DDBJ databases">
        <title>Expansion of signal transduction pathways in fungi by whole-genome duplication.</title>
        <authorList>
            <consortium name="DOE Joint Genome Institute"/>
            <person name="Corrochano L.M."/>
            <person name="Kuo A."/>
            <person name="Marcet-Houben M."/>
            <person name="Polaino S."/>
            <person name="Salamov A."/>
            <person name="Villalobos J.M."/>
            <person name="Alvarez M.I."/>
            <person name="Avalos J."/>
            <person name="Benito E.P."/>
            <person name="Benoit I."/>
            <person name="Burger G."/>
            <person name="Camino L.P."/>
            <person name="Canovas D."/>
            <person name="Cerda-Olmedo E."/>
            <person name="Cheng J.-F."/>
            <person name="Dominguez A."/>
            <person name="Elias M."/>
            <person name="Eslava A.P."/>
            <person name="Glaser F."/>
            <person name="Grimwood J."/>
            <person name="Gutierrez G."/>
            <person name="Heitman J."/>
            <person name="Henrissat B."/>
            <person name="Iturriaga E.A."/>
            <person name="Lang B.F."/>
            <person name="Lavin J.L."/>
            <person name="Lee S."/>
            <person name="Li W."/>
            <person name="Lindquist E."/>
            <person name="Lopez-Garcia S."/>
            <person name="Luque E.M."/>
            <person name="Marcos A.T."/>
            <person name="Martin J."/>
            <person name="McCluskey K."/>
            <person name="Medina H.R."/>
            <person name="Miralles-Duran A."/>
            <person name="Miyazaki A."/>
            <person name="Munoz-Torres E."/>
            <person name="Oguiza J.A."/>
            <person name="Ohm R."/>
            <person name="Olmedo M."/>
            <person name="Orejas M."/>
            <person name="Ortiz-Castellanos L."/>
            <person name="Pisabarro A.G."/>
            <person name="Rodriguez-Romero J."/>
            <person name="Ruiz-Herrera J."/>
            <person name="Ruiz-Vazquez R."/>
            <person name="Sanz C."/>
            <person name="Schackwitz W."/>
            <person name="Schmutz J."/>
            <person name="Shahriari M."/>
            <person name="Shelest E."/>
            <person name="Silva-Franco F."/>
            <person name="Soanes D."/>
            <person name="Syed K."/>
            <person name="Tagua V.G."/>
            <person name="Talbot N.J."/>
            <person name="Thon M."/>
            <person name="De vries R.P."/>
            <person name="Wiebenga A."/>
            <person name="Yadav J.S."/>
            <person name="Braun E.L."/>
            <person name="Baker S."/>
            <person name="Garre V."/>
            <person name="Horwitz B."/>
            <person name="Torres-Martinez S."/>
            <person name="Idnurm A."/>
            <person name="Herrera-Estrella A."/>
            <person name="Gabaldon T."/>
            <person name="Grigoriev I.V."/>
        </authorList>
    </citation>
    <scope>NUCLEOTIDE SEQUENCE [LARGE SCALE GENOMIC DNA]</scope>
    <source>
        <strain evidence="4">NRRL 1555(-)</strain>
    </source>
</reference>
<dbReference type="AlphaFoldDB" id="A0A162PT33"/>
<dbReference type="InterPro" id="IPR001878">
    <property type="entry name" value="Znf_CCHC"/>
</dbReference>
<dbReference type="GO" id="GO:0008270">
    <property type="term" value="F:zinc ion binding"/>
    <property type="evidence" value="ECO:0007669"/>
    <property type="project" value="UniProtKB-KW"/>
</dbReference>
<dbReference type="GO" id="GO:0003676">
    <property type="term" value="F:nucleic acid binding"/>
    <property type="evidence" value="ECO:0007669"/>
    <property type="project" value="InterPro"/>
</dbReference>
<dbReference type="RefSeq" id="XP_018293767.1">
    <property type="nucleotide sequence ID" value="XM_018435542.1"/>
</dbReference>
<dbReference type="OrthoDB" id="2250058at2759"/>
<gene>
    <name evidence="3" type="ORF">PHYBLDRAFT_166953</name>
</gene>